<dbReference type="Proteomes" id="UP001596119">
    <property type="component" value="Unassembled WGS sequence"/>
</dbReference>
<keyword evidence="4" id="KW-1185">Reference proteome</keyword>
<keyword evidence="2" id="KW-0472">Membrane</keyword>
<feature type="compositionally biased region" description="Low complexity" evidence="1">
    <location>
        <begin position="70"/>
        <end position="80"/>
    </location>
</feature>
<dbReference type="EMBL" id="JBHSQK010000005">
    <property type="protein sequence ID" value="MFC5947093.1"/>
    <property type="molecule type" value="Genomic_DNA"/>
</dbReference>
<evidence type="ECO:0000313" key="4">
    <source>
        <dbReference type="Proteomes" id="UP001596119"/>
    </source>
</evidence>
<proteinExistence type="predicted"/>
<organism evidence="3 4">
    <name type="scientific">Pseudonocardia lutea</name>
    <dbReference type="NCBI Taxonomy" id="2172015"/>
    <lineage>
        <taxon>Bacteria</taxon>
        <taxon>Bacillati</taxon>
        <taxon>Actinomycetota</taxon>
        <taxon>Actinomycetes</taxon>
        <taxon>Pseudonocardiales</taxon>
        <taxon>Pseudonocardiaceae</taxon>
        <taxon>Pseudonocardia</taxon>
    </lineage>
</organism>
<accession>A0ABW1I0E8</accession>
<feature type="region of interest" description="Disordered" evidence="1">
    <location>
        <begin position="60"/>
        <end position="80"/>
    </location>
</feature>
<keyword evidence="2" id="KW-0812">Transmembrane</keyword>
<protein>
    <submittedName>
        <fullName evidence="3">Uncharacterized protein</fullName>
    </submittedName>
</protein>
<name>A0ABW1I0E8_9PSEU</name>
<reference evidence="4" key="1">
    <citation type="journal article" date="2019" name="Int. J. Syst. Evol. Microbiol.">
        <title>The Global Catalogue of Microorganisms (GCM) 10K type strain sequencing project: providing services to taxonomists for standard genome sequencing and annotation.</title>
        <authorList>
            <consortium name="The Broad Institute Genomics Platform"/>
            <consortium name="The Broad Institute Genome Sequencing Center for Infectious Disease"/>
            <person name="Wu L."/>
            <person name="Ma J."/>
        </authorList>
    </citation>
    <scope>NUCLEOTIDE SEQUENCE [LARGE SCALE GENOMIC DNA]</scope>
    <source>
        <strain evidence="4">CGMCC 4.7397</strain>
    </source>
</reference>
<evidence type="ECO:0000256" key="2">
    <source>
        <dbReference type="SAM" id="Phobius"/>
    </source>
</evidence>
<evidence type="ECO:0000256" key="1">
    <source>
        <dbReference type="SAM" id="MobiDB-lite"/>
    </source>
</evidence>
<comment type="caution">
    <text evidence="3">The sequence shown here is derived from an EMBL/GenBank/DDBJ whole genome shotgun (WGS) entry which is preliminary data.</text>
</comment>
<sequence>MPDLWYLAFLLAYPVYVLLMAGVLRLCGVPKADVAAWALKHADRQRVTELLRVARGLPSATLPEAPPAELPSAEKAASTE</sequence>
<keyword evidence="2" id="KW-1133">Transmembrane helix</keyword>
<dbReference type="RefSeq" id="WP_379563612.1">
    <property type="nucleotide sequence ID" value="NZ_JBHSQK010000005.1"/>
</dbReference>
<feature type="transmembrane region" description="Helical" evidence="2">
    <location>
        <begin position="6"/>
        <end position="27"/>
    </location>
</feature>
<evidence type="ECO:0000313" key="3">
    <source>
        <dbReference type="EMBL" id="MFC5947093.1"/>
    </source>
</evidence>
<gene>
    <name evidence="3" type="ORF">ACFQH9_02220</name>
</gene>